<dbReference type="AlphaFoldDB" id="A0A1Y1I3G2"/>
<dbReference type="OrthoDB" id="3083at2759"/>
<accession>A0A1Y1I3G2</accession>
<dbReference type="Proteomes" id="UP000054558">
    <property type="component" value="Unassembled WGS sequence"/>
</dbReference>
<name>A0A1Y1I3G2_KLENI</name>
<dbReference type="Gene3D" id="3.40.1570.10">
    <property type="entry name" value="HemS/ChuS/ChuX like domains"/>
    <property type="match status" value="1"/>
</dbReference>
<evidence type="ECO:0000313" key="1">
    <source>
        <dbReference type="EMBL" id="GAQ85475.1"/>
    </source>
</evidence>
<dbReference type="InterPro" id="IPR053733">
    <property type="entry name" value="Heme_Transport_Util_sf"/>
</dbReference>
<reference evidence="1 2" key="1">
    <citation type="journal article" date="2014" name="Nat. Commun.">
        <title>Klebsormidium flaccidum genome reveals primary factors for plant terrestrial adaptation.</title>
        <authorList>
            <person name="Hori K."/>
            <person name="Maruyama F."/>
            <person name="Fujisawa T."/>
            <person name="Togashi T."/>
            <person name="Yamamoto N."/>
            <person name="Seo M."/>
            <person name="Sato S."/>
            <person name="Yamada T."/>
            <person name="Mori H."/>
            <person name="Tajima N."/>
            <person name="Moriyama T."/>
            <person name="Ikeuchi M."/>
            <person name="Watanabe M."/>
            <person name="Wada H."/>
            <person name="Kobayashi K."/>
            <person name="Saito M."/>
            <person name="Masuda T."/>
            <person name="Sasaki-Sekimoto Y."/>
            <person name="Mashiguchi K."/>
            <person name="Awai K."/>
            <person name="Shimojima M."/>
            <person name="Masuda S."/>
            <person name="Iwai M."/>
            <person name="Nobusawa T."/>
            <person name="Narise T."/>
            <person name="Kondo S."/>
            <person name="Saito H."/>
            <person name="Sato R."/>
            <person name="Murakawa M."/>
            <person name="Ihara Y."/>
            <person name="Oshima-Yamada Y."/>
            <person name="Ohtaka K."/>
            <person name="Satoh M."/>
            <person name="Sonobe K."/>
            <person name="Ishii M."/>
            <person name="Ohtani R."/>
            <person name="Kanamori-Sato M."/>
            <person name="Honoki R."/>
            <person name="Miyazaki D."/>
            <person name="Mochizuki H."/>
            <person name="Umetsu J."/>
            <person name="Higashi K."/>
            <person name="Shibata D."/>
            <person name="Kamiya Y."/>
            <person name="Sato N."/>
            <person name="Nakamura Y."/>
            <person name="Tabata S."/>
            <person name="Ida S."/>
            <person name="Kurokawa K."/>
            <person name="Ohta H."/>
        </authorList>
    </citation>
    <scope>NUCLEOTIDE SEQUENCE [LARGE SCALE GENOMIC DNA]</scope>
    <source>
        <strain evidence="1 2">NIES-2285</strain>
    </source>
</reference>
<sequence length="93" mass="10550">MPGKGLYANLMNNDDNVDFHLLLDKVARVNLVTAKSKRGDFQTHTIRFYDTESFNGASIFVMWKSGTMGEYAEGQVEAFESLVKKYGEEITFD</sequence>
<organism evidence="1 2">
    <name type="scientific">Klebsormidium nitens</name>
    <name type="common">Green alga</name>
    <name type="synonym">Ulothrix nitens</name>
    <dbReference type="NCBI Taxonomy" id="105231"/>
    <lineage>
        <taxon>Eukaryota</taxon>
        <taxon>Viridiplantae</taxon>
        <taxon>Streptophyta</taxon>
        <taxon>Klebsormidiophyceae</taxon>
        <taxon>Klebsormidiales</taxon>
        <taxon>Klebsormidiaceae</taxon>
        <taxon>Klebsormidium</taxon>
    </lineage>
</organism>
<proteinExistence type="predicted"/>
<dbReference type="EMBL" id="DF237186">
    <property type="protein sequence ID" value="GAQ85475.1"/>
    <property type="molecule type" value="Genomic_DNA"/>
</dbReference>
<evidence type="ECO:0000313" key="2">
    <source>
        <dbReference type="Proteomes" id="UP000054558"/>
    </source>
</evidence>
<dbReference type="SUPFAM" id="SSF144064">
    <property type="entry name" value="Heme iron utilization protein-like"/>
    <property type="match status" value="1"/>
</dbReference>
<dbReference type="OMA" id="FECHITL"/>
<gene>
    <name evidence="1" type="ORF">KFL_002370090</name>
</gene>
<protein>
    <submittedName>
        <fullName evidence="1">Uncharacterized protein</fullName>
    </submittedName>
</protein>
<keyword evidence="2" id="KW-1185">Reference proteome</keyword>